<feature type="non-terminal residue" evidence="2">
    <location>
        <position position="142"/>
    </location>
</feature>
<name>A0A392PGS9_9FABA</name>
<keyword evidence="1" id="KW-1133">Transmembrane helix</keyword>
<evidence type="ECO:0000256" key="1">
    <source>
        <dbReference type="SAM" id="Phobius"/>
    </source>
</evidence>
<evidence type="ECO:0000313" key="3">
    <source>
        <dbReference type="Proteomes" id="UP000265520"/>
    </source>
</evidence>
<keyword evidence="1" id="KW-0472">Membrane</keyword>
<dbReference type="Proteomes" id="UP000265520">
    <property type="component" value="Unassembled WGS sequence"/>
</dbReference>
<sequence length="142" mass="16298">MYHGDKDFALDSSTLLDMGVAIFLVLLNKICSRLGISKFIESYLLWKLPLEKYGLKPEHPFVEDYASCQMAIMPENFFNEVEKGKILFKKASKWWFCNEGIQFEDNTKVEADLVILATGFDGKKKVKTILPEPFCSLLEYPS</sequence>
<comment type="caution">
    <text evidence="2">The sequence shown here is derived from an EMBL/GenBank/DDBJ whole genome shotgun (WGS) entry which is preliminary data.</text>
</comment>
<dbReference type="AlphaFoldDB" id="A0A392PGS9"/>
<dbReference type="InterPro" id="IPR036188">
    <property type="entry name" value="FAD/NAD-bd_sf"/>
</dbReference>
<evidence type="ECO:0000313" key="2">
    <source>
        <dbReference type="EMBL" id="MCI11004.1"/>
    </source>
</evidence>
<keyword evidence="3" id="KW-1185">Reference proteome</keyword>
<dbReference type="GO" id="GO:0004497">
    <property type="term" value="F:monooxygenase activity"/>
    <property type="evidence" value="ECO:0007669"/>
    <property type="project" value="UniProtKB-KW"/>
</dbReference>
<organism evidence="2 3">
    <name type="scientific">Trifolium medium</name>
    <dbReference type="NCBI Taxonomy" id="97028"/>
    <lineage>
        <taxon>Eukaryota</taxon>
        <taxon>Viridiplantae</taxon>
        <taxon>Streptophyta</taxon>
        <taxon>Embryophyta</taxon>
        <taxon>Tracheophyta</taxon>
        <taxon>Spermatophyta</taxon>
        <taxon>Magnoliopsida</taxon>
        <taxon>eudicotyledons</taxon>
        <taxon>Gunneridae</taxon>
        <taxon>Pentapetalae</taxon>
        <taxon>rosids</taxon>
        <taxon>fabids</taxon>
        <taxon>Fabales</taxon>
        <taxon>Fabaceae</taxon>
        <taxon>Papilionoideae</taxon>
        <taxon>50 kb inversion clade</taxon>
        <taxon>NPAAA clade</taxon>
        <taxon>Hologalegina</taxon>
        <taxon>IRL clade</taxon>
        <taxon>Trifolieae</taxon>
        <taxon>Trifolium</taxon>
    </lineage>
</organism>
<proteinExistence type="predicted"/>
<keyword evidence="1" id="KW-0812">Transmembrane</keyword>
<accession>A0A392PGS9</accession>
<dbReference type="EMBL" id="LXQA010078466">
    <property type="protein sequence ID" value="MCI11004.1"/>
    <property type="molecule type" value="Genomic_DNA"/>
</dbReference>
<keyword evidence="2" id="KW-0560">Oxidoreductase</keyword>
<dbReference type="SUPFAM" id="SSF51905">
    <property type="entry name" value="FAD/NAD(P)-binding domain"/>
    <property type="match status" value="1"/>
</dbReference>
<keyword evidence="2" id="KW-0503">Monooxygenase</keyword>
<reference evidence="2 3" key="1">
    <citation type="journal article" date="2018" name="Front. Plant Sci.">
        <title>Red Clover (Trifolium pratense) and Zigzag Clover (T. medium) - A Picture of Genomic Similarities and Differences.</title>
        <authorList>
            <person name="Dluhosova J."/>
            <person name="Istvanek J."/>
            <person name="Nedelnik J."/>
            <person name="Repkova J."/>
        </authorList>
    </citation>
    <scope>NUCLEOTIDE SEQUENCE [LARGE SCALE GENOMIC DNA]</scope>
    <source>
        <strain evidence="3">cv. 10/8</strain>
        <tissue evidence="2">Leaf</tissue>
    </source>
</reference>
<feature type="transmembrane region" description="Helical" evidence="1">
    <location>
        <begin position="12"/>
        <end position="31"/>
    </location>
</feature>
<protein>
    <submittedName>
        <fullName evidence="2">Flavin-containing monooxygenase 1-like</fullName>
    </submittedName>
</protein>